<dbReference type="Gene3D" id="1.20.1560.10">
    <property type="entry name" value="ABC transporter type 1, transmembrane domain"/>
    <property type="match status" value="1"/>
</dbReference>
<keyword evidence="2" id="KW-0813">Transport</keyword>
<keyword evidence="4" id="KW-0547">Nucleotide-binding</keyword>
<feature type="transmembrane region" description="Helical" evidence="9">
    <location>
        <begin position="299"/>
        <end position="317"/>
    </location>
</feature>
<dbReference type="InterPro" id="IPR011527">
    <property type="entry name" value="ABC1_TM_dom"/>
</dbReference>
<dbReference type="InterPro" id="IPR003593">
    <property type="entry name" value="AAA+_ATPase"/>
</dbReference>
<dbReference type="PANTHER" id="PTHR24223">
    <property type="entry name" value="ATP-BINDING CASSETTE SUB-FAMILY C"/>
    <property type="match status" value="1"/>
</dbReference>
<dbReference type="InterPro" id="IPR003439">
    <property type="entry name" value="ABC_transporter-like_ATP-bd"/>
</dbReference>
<dbReference type="InterPro" id="IPR036640">
    <property type="entry name" value="ABC1_TM_sf"/>
</dbReference>
<feature type="non-terminal residue" evidence="13">
    <location>
        <position position="586"/>
    </location>
</feature>
<keyword evidence="12" id="KW-1185">Reference proteome</keyword>
<keyword evidence="7 9" id="KW-0472">Membrane</keyword>
<evidence type="ECO:0000313" key="12">
    <source>
        <dbReference type="Proteomes" id="UP000694865"/>
    </source>
</evidence>
<feature type="compositionally biased region" description="Low complexity" evidence="8">
    <location>
        <begin position="568"/>
        <end position="578"/>
    </location>
</feature>
<dbReference type="Proteomes" id="UP000694865">
    <property type="component" value="Unplaced"/>
</dbReference>
<feature type="transmembrane region" description="Helical" evidence="9">
    <location>
        <begin position="20"/>
        <end position="40"/>
    </location>
</feature>
<evidence type="ECO:0000256" key="4">
    <source>
        <dbReference type="ARBA" id="ARBA00022741"/>
    </source>
</evidence>
<dbReference type="Gene3D" id="3.40.50.300">
    <property type="entry name" value="P-loop containing nucleotide triphosphate hydrolases"/>
    <property type="match status" value="1"/>
</dbReference>
<feature type="domain" description="ABC transporter" evidence="10">
    <location>
        <begin position="345"/>
        <end position="550"/>
    </location>
</feature>
<feature type="transmembrane region" description="Helical" evidence="9">
    <location>
        <begin position="270"/>
        <end position="292"/>
    </location>
</feature>
<dbReference type="Pfam" id="PF00664">
    <property type="entry name" value="ABC_membrane"/>
    <property type="match status" value="1"/>
</dbReference>
<organism evidence="12 13">
    <name type="scientific">Saccoglossus kowalevskii</name>
    <name type="common">Acorn worm</name>
    <dbReference type="NCBI Taxonomy" id="10224"/>
    <lineage>
        <taxon>Eukaryota</taxon>
        <taxon>Metazoa</taxon>
        <taxon>Hemichordata</taxon>
        <taxon>Enteropneusta</taxon>
        <taxon>Harrimaniidae</taxon>
        <taxon>Saccoglossus</taxon>
    </lineage>
</organism>
<feature type="domain" description="ABC transmembrane type-1" evidence="11">
    <location>
        <begin position="199"/>
        <end position="390"/>
    </location>
</feature>
<reference evidence="13" key="1">
    <citation type="submission" date="2025-08" db="UniProtKB">
        <authorList>
            <consortium name="RefSeq"/>
        </authorList>
    </citation>
    <scope>IDENTIFICATION</scope>
    <source>
        <tissue evidence="13">Testes</tissue>
    </source>
</reference>
<accession>A0ABM0LUU0</accession>
<evidence type="ECO:0000256" key="2">
    <source>
        <dbReference type="ARBA" id="ARBA00022448"/>
    </source>
</evidence>
<keyword evidence="3 9" id="KW-0812">Transmembrane</keyword>
<dbReference type="PANTHER" id="PTHR24223:SF461">
    <property type="entry name" value="ATP-BINDING CASSETTE SUB-FAMILY C MEMBER SUR"/>
    <property type="match status" value="1"/>
</dbReference>
<dbReference type="PROSITE" id="PS50929">
    <property type="entry name" value="ABC_TM1F"/>
    <property type="match status" value="1"/>
</dbReference>
<evidence type="ECO:0000256" key="5">
    <source>
        <dbReference type="ARBA" id="ARBA00022840"/>
    </source>
</evidence>
<dbReference type="RefSeq" id="XP_006811531.1">
    <property type="nucleotide sequence ID" value="XM_006811468.1"/>
</dbReference>
<feature type="transmembrane region" description="Helical" evidence="9">
    <location>
        <begin position="61"/>
        <end position="80"/>
    </location>
</feature>
<dbReference type="SUPFAM" id="SSF52540">
    <property type="entry name" value="P-loop containing nucleoside triphosphate hydrolases"/>
    <property type="match status" value="1"/>
</dbReference>
<dbReference type="PROSITE" id="PS50893">
    <property type="entry name" value="ABC_TRANSPORTER_2"/>
    <property type="match status" value="1"/>
</dbReference>
<proteinExistence type="predicted"/>
<evidence type="ECO:0000259" key="11">
    <source>
        <dbReference type="PROSITE" id="PS50929"/>
    </source>
</evidence>
<feature type="transmembrane region" description="Helical" evidence="9">
    <location>
        <begin position="123"/>
        <end position="142"/>
    </location>
</feature>
<evidence type="ECO:0000313" key="13">
    <source>
        <dbReference type="RefSeq" id="XP_006811531.1"/>
    </source>
</evidence>
<evidence type="ECO:0000256" key="9">
    <source>
        <dbReference type="SAM" id="Phobius"/>
    </source>
</evidence>
<feature type="region of interest" description="Disordered" evidence="8">
    <location>
        <begin position="556"/>
        <end position="586"/>
    </location>
</feature>
<dbReference type="SUPFAM" id="SSF90123">
    <property type="entry name" value="ABC transporter transmembrane region"/>
    <property type="match status" value="1"/>
</dbReference>
<evidence type="ECO:0000256" key="3">
    <source>
        <dbReference type="ARBA" id="ARBA00022692"/>
    </source>
</evidence>
<evidence type="ECO:0000256" key="8">
    <source>
        <dbReference type="SAM" id="MobiDB-lite"/>
    </source>
</evidence>
<dbReference type="InterPro" id="IPR050173">
    <property type="entry name" value="ABC_transporter_C-like"/>
</dbReference>
<feature type="transmembrane region" description="Helical" evidence="9">
    <location>
        <begin position="92"/>
        <end position="111"/>
    </location>
</feature>
<evidence type="ECO:0000256" key="6">
    <source>
        <dbReference type="ARBA" id="ARBA00022989"/>
    </source>
</evidence>
<dbReference type="Pfam" id="PF00005">
    <property type="entry name" value="ABC_tran"/>
    <property type="match status" value="1"/>
</dbReference>
<name>A0ABM0LUU0_SACKO</name>
<dbReference type="GeneID" id="102808198"/>
<keyword evidence="6 9" id="KW-1133">Transmembrane helix</keyword>
<dbReference type="InterPro" id="IPR027417">
    <property type="entry name" value="P-loop_NTPase"/>
</dbReference>
<comment type="subcellular location">
    <subcellularLocation>
        <location evidence="1">Membrane</location>
    </subcellularLocation>
</comment>
<protein>
    <submittedName>
        <fullName evidence="13">ATP-binding cassette sub-family C member 9-like</fullName>
    </submittedName>
</protein>
<feature type="transmembrane region" description="Helical" evidence="9">
    <location>
        <begin position="192"/>
        <end position="213"/>
    </location>
</feature>
<evidence type="ECO:0000259" key="10">
    <source>
        <dbReference type="PROSITE" id="PS50893"/>
    </source>
</evidence>
<keyword evidence="5" id="KW-0067">ATP-binding</keyword>
<dbReference type="SMART" id="SM00382">
    <property type="entry name" value="AAA"/>
    <property type="match status" value="1"/>
</dbReference>
<feature type="transmembrane region" description="Helical" evidence="9">
    <location>
        <begin position="162"/>
        <end position="180"/>
    </location>
</feature>
<evidence type="ECO:0000256" key="7">
    <source>
        <dbReference type="ARBA" id="ARBA00023136"/>
    </source>
</evidence>
<gene>
    <name evidence="13" type="primary">LOC102808198</name>
</gene>
<evidence type="ECO:0000256" key="1">
    <source>
        <dbReference type="ARBA" id="ARBA00004370"/>
    </source>
</evidence>
<sequence>MNSNVTTSRDKLGEVQYLQIVIHASFIGVASIILIVMKYCTKLRYYDHKTLIRYPGHKFKWAISGLLLTVLFFSVADGILTDLTRNATSDPYLYIPQLLAVISVVLSLVYYHHMEHWNRPHLAWWMLLYWVMAIIGELLAILRLSEYLGGFNGTMMRLDISIVVIILYTCCVVAEINVLKTKNSPFVTIEEFFTNGFILVLVASISILMKAVLWAHSFGDSVDIGISLNSAIQNHVYEKTLRLSSQSTDELSVGQTVNHIAVDGAAVQWFFIYFGFMVCNPIQAIIVCVWLFNSMGISGVIGASIVVLAVPFLLGFGDMQGKSHRRSLIYSDERLEKTSEVLHGIKLLKLYAWEELFSTGIKSIRNKEMKQKQCVGLYFLLSRTLTIIVGKVGSGKSSLLSAILGEMYTITGSVKLYGYFTVLDVCALNPDLQILPGGDLTEIGERGINLSGGQKHRISLARALYSNTDIVILDDPLSSLDVHVSEYVMVNAIFGLLRDQQRTVILVTHMIQHLEHADQVLVMEDGQIVQNGNMKEIQKQDIRLYRQWQEMVSEISESQSERSKETTVTRIETSTSTSFDLQRHIN</sequence>